<dbReference type="GO" id="GO:0015038">
    <property type="term" value="F:glutathione disulfide oxidoreductase activity"/>
    <property type="evidence" value="ECO:0007669"/>
    <property type="project" value="TreeGrafter"/>
</dbReference>
<dbReference type="OrthoDB" id="418495at2759"/>
<dbReference type="EMBL" id="BEGY01000008">
    <property type="protein sequence ID" value="GAX74669.1"/>
    <property type="molecule type" value="Genomic_DNA"/>
</dbReference>
<dbReference type="GO" id="GO:0005737">
    <property type="term" value="C:cytoplasm"/>
    <property type="evidence" value="ECO:0007669"/>
    <property type="project" value="TreeGrafter"/>
</dbReference>
<dbReference type="Proteomes" id="UP000232323">
    <property type="component" value="Unassembled WGS sequence"/>
</dbReference>
<accession>A0A250WVD5</accession>
<dbReference type="Pfam" id="PF00462">
    <property type="entry name" value="Glutaredoxin"/>
    <property type="match status" value="1"/>
</dbReference>
<evidence type="ECO:0000313" key="7">
    <source>
        <dbReference type="EMBL" id="GAX74669.1"/>
    </source>
</evidence>
<protein>
    <recommendedName>
        <fullName evidence="6">Glutaredoxin domain-containing protein</fullName>
    </recommendedName>
</protein>
<dbReference type="InterPro" id="IPR011899">
    <property type="entry name" value="Glutaredoxin_euk/vir"/>
</dbReference>
<dbReference type="NCBIfam" id="TIGR02180">
    <property type="entry name" value="GRX_euk"/>
    <property type="match status" value="1"/>
</dbReference>
<organism evidence="7 8">
    <name type="scientific">Chlamydomonas eustigma</name>
    <dbReference type="NCBI Taxonomy" id="1157962"/>
    <lineage>
        <taxon>Eukaryota</taxon>
        <taxon>Viridiplantae</taxon>
        <taxon>Chlorophyta</taxon>
        <taxon>core chlorophytes</taxon>
        <taxon>Chlorophyceae</taxon>
        <taxon>CS clade</taxon>
        <taxon>Chlamydomonadales</taxon>
        <taxon>Chlamydomonadaceae</taxon>
        <taxon>Chlamydomonas</taxon>
    </lineage>
</organism>
<comment type="similarity">
    <text evidence="1">Belongs to the glutaredoxin family. CPYC subfamily.</text>
</comment>
<keyword evidence="2" id="KW-0813">Transport</keyword>
<gene>
    <name evidence="7" type="ORF">CEUSTIGMA_g2117.t1</name>
</gene>
<evidence type="ECO:0000256" key="5">
    <source>
        <dbReference type="ARBA" id="ARBA00023284"/>
    </source>
</evidence>
<dbReference type="InterPro" id="IPR011767">
    <property type="entry name" value="GLR_AS"/>
</dbReference>
<dbReference type="FunFam" id="3.40.30.10:FF:000026">
    <property type="entry name" value="Glutaredoxin 2"/>
    <property type="match status" value="1"/>
</dbReference>
<dbReference type="STRING" id="1157962.A0A250WVD5"/>
<dbReference type="PROSITE" id="PS00195">
    <property type="entry name" value="GLUTAREDOXIN_1"/>
    <property type="match status" value="1"/>
</dbReference>
<dbReference type="PROSITE" id="PS51354">
    <property type="entry name" value="GLUTAREDOXIN_2"/>
    <property type="match status" value="1"/>
</dbReference>
<dbReference type="InterPro" id="IPR036249">
    <property type="entry name" value="Thioredoxin-like_sf"/>
</dbReference>
<evidence type="ECO:0000256" key="3">
    <source>
        <dbReference type="ARBA" id="ARBA00022982"/>
    </source>
</evidence>
<dbReference type="InterPro" id="IPR002109">
    <property type="entry name" value="Glutaredoxin"/>
</dbReference>
<evidence type="ECO:0000256" key="2">
    <source>
        <dbReference type="ARBA" id="ARBA00022448"/>
    </source>
</evidence>
<reference evidence="7 8" key="1">
    <citation type="submission" date="2017-08" db="EMBL/GenBank/DDBJ databases">
        <title>Acidophilic green algal genome provides insights into adaptation to an acidic environment.</title>
        <authorList>
            <person name="Hirooka S."/>
            <person name="Hirose Y."/>
            <person name="Kanesaki Y."/>
            <person name="Higuchi S."/>
            <person name="Fujiwara T."/>
            <person name="Onuma R."/>
            <person name="Era A."/>
            <person name="Ohbayashi R."/>
            <person name="Uzuka A."/>
            <person name="Nozaki H."/>
            <person name="Yoshikawa H."/>
            <person name="Miyagishima S.Y."/>
        </authorList>
    </citation>
    <scope>NUCLEOTIDE SEQUENCE [LARGE SCALE GENOMIC DNA]</scope>
    <source>
        <strain evidence="7 8">NIES-2499</strain>
    </source>
</reference>
<comment type="caution">
    <text evidence="7">The sequence shown here is derived from an EMBL/GenBank/DDBJ whole genome shotgun (WGS) entry which is preliminary data.</text>
</comment>
<dbReference type="CDD" id="cd03419">
    <property type="entry name" value="GRX_GRXh_1_2_like"/>
    <property type="match status" value="1"/>
</dbReference>
<dbReference type="SUPFAM" id="SSF52833">
    <property type="entry name" value="Thioredoxin-like"/>
    <property type="match status" value="1"/>
</dbReference>
<dbReference type="PANTHER" id="PTHR45694">
    <property type="entry name" value="GLUTAREDOXIN 2"/>
    <property type="match status" value="1"/>
</dbReference>
<dbReference type="PRINTS" id="PR00160">
    <property type="entry name" value="GLUTAREDOXIN"/>
</dbReference>
<keyword evidence="8" id="KW-1185">Reference proteome</keyword>
<feature type="domain" description="Glutaredoxin" evidence="6">
    <location>
        <begin position="48"/>
        <end position="112"/>
    </location>
</feature>
<keyword evidence="5" id="KW-0676">Redox-active center</keyword>
<name>A0A250WVD5_9CHLO</name>
<evidence type="ECO:0000259" key="6">
    <source>
        <dbReference type="Pfam" id="PF00462"/>
    </source>
</evidence>
<dbReference type="InterPro" id="IPR014025">
    <property type="entry name" value="Glutaredoxin_subgr"/>
</dbReference>
<dbReference type="Gene3D" id="3.40.30.10">
    <property type="entry name" value="Glutaredoxin"/>
    <property type="match status" value="1"/>
</dbReference>
<evidence type="ECO:0000313" key="8">
    <source>
        <dbReference type="Proteomes" id="UP000232323"/>
    </source>
</evidence>
<evidence type="ECO:0000256" key="1">
    <source>
        <dbReference type="ARBA" id="ARBA00007190"/>
    </source>
</evidence>
<dbReference type="PANTHER" id="PTHR45694:SF18">
    <property type="entry name" value="GLUTAREDOXIN-1-RELATED"/>
    <property type="match status" value="1"/>
</dbReference>
<keyword evidence="4" id="KW-1015">Disulfide bond</keyword>
<sequence>MAFLAQRPVASMMRNASYLRPSAERRSSVQIRASAQTFVEDNIKNNKVVVFSKSHCPYCSKAKAALGGIIPKEKFAVFEIENNPECSAIQDVLMGMTGARSVPRVFIDGKFIGGGDDTARMAQNGELKKLLTEAGVL</sequence>
<keyword evidence="3" id="KW-0249">Electron transport</keyword>
<dbReference type="GO" id="GO:0034599">
    <property type="term" value="P:cellular response to oxidative stress"/>
    <property type="evidence" value="ECO:0007669"/>
    <property type="project" value="TreeGrafter"/>
</dbReference>
<proteinExistence type="inferred from homology"/>
<evidence type="ECO:0000256" key="4">
    <source>
        <dbReference type="ARBA" id="ARBA00023157"/>
    </source>
</evidence>
<dbReference type="AlphaFoldDB" id="A0A250WVD5"/>